<feature type="domain" description="DUF6542" evidence="3">
    <location>
        <begin position="24"/>
        <end position="143"/>
    </location>
</feature>
<dbReference type="Proteomes" id="UP000002212">
    <property type="component" value="Chromosome"/>
</dbReference>
<feature type="compositionally biased region" description="Basic and acidic residues" evidence="1">
    <location>
        <begin position="185"/>
        <end position="203"/>
    </location>
</feature>
<evidence type="ECO:0000256" key="2">
    <source>
        <dbReference type="SAM" id="Phobius"/>
    </source>
</evidence>
<dbReference type="HOGENOM" id="CLU_055797_1_0_11"/>
<feature type="compositionally biased region" description="Basic residues" evidence="1">
    <location>
        <begin position="157"/>
        <end position="166"/>
    </location>
</feature>
<dbReference type="AlphaFoldDB" id="C1AYI5"/>
<protein>
    <submittedName>
        <fullName evidence="4">Hypothetical membrane protein</fullName>
    </submittedName>
</protein>
<dbReference type="KEGG" id="rop:ROP_59330"/>
<dbReference type="InterPro" id="IPR046672">
    <property type="entry name" value="DUF6542"/>
</dbReference>
<name>C1AYI5_RHOOB</name>
<accession>C1AYI5</accession>
<dbReference type="RefSeq" id="WP_015889671.1">
    <property type="nucleotide sequence ID" value="NC_012522.1"/>
</dbReference>
<evidence type="ECO:0000313" key="5">
    <source>
        <dbReference type="Proteomes" id="UP000002212"/>
    </source>
</evidence>
<sequence>MSATQRARSGVPLDRRSIVPTVPGLPWWGVILLAVGVTFVGFAVDAARGTELTAAFSTFYFLGCVLAVAAAGNRALFTAIVQPPLILFVAVPLGQSLIADENSTALKDLAINVAYPLVNRFPVMLAATVVTLLIGGLRLFLLQQRKTGPARTSERRRAQRAPRTARPRLAAEESEQAPPPRRRARDRDGVRDTARDAAREHPRSARRAATPPPRRSSSSGGRTAPPPPMVDRAAQAPRSAPPRTTQAPRSVPPRTTPRPRPNPDVPAHPIPQVRYRDRYEPPFESEQPR</sequence>
<keyword evidence="2" id="KW-0472">Membrane</keyword>
<proteinExistence type="predicted"/>
<dbReference type="STRING" id="632772.ROP_59330"/>
<evidence type="ECO:0000259" key="3">
    <source>
        <dbReference type="Pfam" id="PF20177"/>
    </source>
</evidence>
<feature type="compositionally biased region" description="Pro residues" evidence="1">
    <location>
        <begin position="250"/>
        <end position="269"/>
    </location>
</feature>
<feature type="compositionally biased region" description="Basic and acidic residues" evidence="1">
    <location>
        <begin position="274"/>
        <end position="289"/>
    </location>
</feature>
<evidence type="ECO:0000313" key="4">
    <source>
        <dbReference type="EMBL" id="BAH54180.1"/>
    </source>
</evidence>
<gene>
    <name evidence="4" type="ordered locus">ROP_59330</name>
</gene>
<feature type="compositionally biased region" description="Low complexity" evidence="1">
    <location>
        <begin position="232"/>
        <end position="249"/>
    </location>
</feature>
<reference evidence="4 5" key="1">
    <citation type="submission" date="2009-03" db="EMBL/GenBank/DDBJ databases">
        <title>Comparison of the complete genome sequences of Rhodococcus erythropolis PR4 and Rhodococcus opacus B4.</title>
        <authorList>
            <person name="Takarada H."/>
            <person name="Sekine M."/>
            <person name="Hosoyama A."/>
            <person name="Yamada R."/>
            <person name="Fujisawa T."/>
            <person name="Omata S."/>
            <person name="Shimizu A."/>
            <person name="Tsukatani N."/>
            <person name="Tanikawa S."/>
            <person name="Fujita N."/>
            <person name="Harayama S."/>
        </authorList>
    </citation>
    <scope>NUCLEOTIDE SEQUENCE [LARGE SCALE GENOMIC DNA]</scope>
    <source>
        <strain evidence="4 5">B4</strain>
    </source>
</reference>
<organism evidence="4 5">
    <name type="scientific">Rhodococcus opacus (strain B4)</name>
    <dbReference type="NCBI Taxonomy" id="632772"/>
    <lineage>
        <taxon>Bacteria</taxon>
        <taxon>Bacillati</taxon>
        <taxon>Actinomycetota</taxon>
        <taxon>Actinomycetes</taxon>
        <taxon>Mycobacteriales</taxon>
        <taxon>Nocardiaceae</taxon>
        <taxon>Rhodococcus</taxon>
    </lineage>
</organism>
<dbReference type="Pfam" id="PF20177">
    <property type="entry name" value="DUF6542"/>
    <property type="match status" value="1"/>
</dbReference>
<feature type="region of interest" description="Disordered" evidence="1">
    <location>
        <begin position="146"/>
        <end position="289"/>
    </location>
</feature>
<feature type="transmembrane region" description="Helical" evidence="2">
    <location>
        <begin position="59"/>
        <end position="81"/>
    </location>
</feature>
<evidence type="ECO:0000256" key="1">
    <source>
        <dbReference type="SAM" id="MobiDB-lite"/>
    </source>
</evidence>
<keyword evidence="2" id="KW-0812">Transmembrane</keyword>
<dbReference type="EMBL" id="AP011115">
    <property type="protein sequence ID" value="BAH54180.1"/>
    <property type="molecule type" value="Genomic_DNA"/>
</dbReference>
<dbReference type="PATRIC" id="fig|632772.20.peg.6198"/>
<feature type="transmembrane region" description="Helical" evidence="2">
    <location>
        <begin position="121"/>
        <end position="141"/>
    </location>
</feature>
<keyword evidence="2" id="KW-1133">Transmembrane helix</keyword>
<feature type="transmembrane region" description="Helical" evidence="2">
    <location>
        <begin position="25"/>
        <end position="47"/>
    </location>
</feature>